<sequence length="124" mass="13290">MNLIEASSAKVFTMHEAIFTGLASPSRGSHENSAWIVELSSNKPGATHELTREEIFICLAGTAKVSMRDEHISLSAGACLIVPAHTRFSLSKTSEENFRAVAILPVGAEAILENGQAFVPPWAL</sequence>
<name>A0A318J3K2_9BURK</name>
<protein>
    <recommendedName>
        <fullName evidence="1">Cupin type-2 domain-containing protein</fullName>
    </recommendedName>
</protein>
<dbReference type="AlphaFoldDB" id="A0A318J3K2"/>
<dbReference type="InterPro" id="IPR014710">
    <property type="entry name" value="RmlC-like_jellyroll"/>
</dbReference>
<feature type="domain" description="Cupin type-2" evidence="1">
    <location>
        <begin position="48"/>
        <end position="103"/>
    </location>
</feature>
<evidence type="ECO:0000259" key="1">
    <source>
        <dbReference type="Pfam" id="PF07883"/>
    </source>
</evidence>
<dbReference type="SUPFAM" id="SSF51182">
    <property type="entry name" value="RmlC-like cupins"/>
    <property type="match status" value="1"/>
</dbReference>
<dbReference type="Pfam" id="PF07883">
    <property type="entry name" value="Cupin_2"/>
    <property type="match status" value="1"/>
</dbReference>
<comment type="caution">
    <text evidence="2">The sequence shown here is derived from an EMBL/GenBank/DDBJ whole genome shotgun (WGS) entry which is preliminary data.</text>
</comment>
<dbReference type="Proteomes" id="UP000247792">
    <property type="component" value="Unassembled WGS sequence"/>
</dbReference>
<proteinExistence type="predicted"/>
<dbReference type="InterPro" id="IPR011051">
    <property type="entry name" value="RmlC_Cupin_sf"/>
</dbReference>
<evidence type="ECO:0000313" key="2">
    <source>
        <dbReference type="EMBL" id="PXX43196.1"/>
    </source>
</evidence>
<dbReference type="Gene3D" id="2.60.120.10">
    <property type="entry name" value="Jelly Rolls"/>
    <property type="match status" value="1"/>
</dbReference>
<organism evidence="2 3">
    <name type="scientific">Undibacterium pigrum</name>
    <dbReference type="NCBI Taxonomy" id="401470"/>
    <lineage>
        <taxon>Bacteria</taxon>
        <taxon>Pseudomonadati</taxon>
        <taxon>Pseudomonadota</taxon>
        <taxon>Betaproteobacteria</taxon>
        <taxon>Burkholderiales</taxon>
        <taxon>Oxalobacteraceae</taxon>
        <taxon>Undibacterium</taxon>
    </lineage>
</organism>
<accession>A0A318J3K2</accession>
<reference evidence="2 3" key="1">
    <citation type="submission" date="2018-05" db="EMBL/GenBank/DDBJ databases">
        <title>Genomic Encyclopedia of Type Strains, Phase IV (KMG-IV): sequencing the most valuable type-strain genomes for metagenomic binning, comparative biology and taxonomic classification.</title>
        <authorList>
            <person name="Goeker M."/>
        </authorList>
    </citation>
    <scope>NUCLEOTIDE SEQUENCE [LARGE SCALE GENOMIC DNA]</scope>
    <source>
        <strain evidence="2 3">DSM 19792</strain>
    </source>
</reference>
<dbReference type="RefSeq" id="WP_211324313.1">
    <property type="nucleotide sequence ID" value="NZ_QJKB01000004.1"/>
</dbReference>
<dbReference type="EMBL" id="QJKB01000004">
    <property type="protein sequence ID" value="PXX43196.1"/>
    <property type="molecule type" value="Genomic_DNA"/>
</dbReference>
<dbReference type="InterPro" id="IPR013096">
    <property type="entry name" value="Cupin_2"/>
</dbReference>
<gene>
    <name evidence="2" type="ORF">DFR42_104197</name>
</gene>
<evidence type="ECO:0000313" key="3">
    <source>
        <dbReference type="Proteomes" id="UP000247792"/>
    </source>
</evidence>
<keyword evidence="3" id="KW-1185">Reference proteome</keyword>